<dbReference type="VEuPathDB" id="VectorBase:ASIS013158"/>
<dbReference type="Proteomes" id="UP000030765">
    <property type="component" value="Unassembled WGS sequence"/>
</dbReference>
<reference evidence="3" key="2">
    <citation type="submission" date="2020-05" db="UniProtKB">
        <authorList>
            <consortium name="EnsemblMetazoa"/>
        </authorList>
    </citation>
    <scope>IDENTIFICATION</scope>
</reference>
<evidence type="ECO:0000313" key="2">
    <source>
        <dbReference type="EMBL" id="KFB46396.1"/>
    </source>
</evidence>
<organism evidence="3 4">
    <name type="scientific">Anopheles sinensis</name>
    <name type="common">Mosquito</name>
    <dbReference type="NCBI Taxonomy" id="74873"/>
    <lineage>
        <taxon>Eukaryota</taxon>
        <taxon>Metazoa</taxon>
        <taxon>Ecdysozoa</taxon>
        <taxon>Arthropoda</taxon>
        <taxon>Hexapoda</taxon>
        <taxon>Insecta</taxon>
        <taxon>Pterygota</taxon>
        <taxon>Neoptera</taxon>
        <taxon>Endopterygota</taxon>
        <taxon>Diptera</taxon>
        <taxon>Nematocera</taxon>
        <taxon>Culicoidea</taxon>
        <taxon>Culicidae</taxon>
        <taxon>Anophelinae</taxon>
        <taxon>Anopheles</taxon>
    </lineage>
</organism>
<dbReference type="EnsemblMetazoa" id="ASIC014392-RA">
    <property type="protein sequence ID" value="ASIC014392-PA"/>
    <property type="gene ID" value="ASIC014392"/>
</dbReference>
<evidence type="ECO:0000313" key="4">
    <source>
        <dbReference type="Proteomes" id="UP000030765"/>
    </source>
</evidence>
<accession>A0A084W852</accession>
<feature type="chain" id="PRO_5001784478" description="Secreted protein" evidence="1">
    <location>
        <begin position="24"/>
        <end position="390"/>
    </location>
</feature>
<proteinExistence type="predicted"/>
<sequence length="390" mass="43520">MDHNRVVTIFGVAFCWIVLVGSACCDATFKELTHTNVIQDEGNSTIATNSSGLHLDIDAWHVTADFILRLNELIKSLATFALDGSLDTRTALNMAQDEWNRTERILTDLVETTQGSNATSVTLRESLDTIRLEKIKLISLQSVLDRRISTVEMDESNAVLEELPLSHILHPSIAGLTEVSADLLRSLDPTGGKQFRHQPRTTSVTKPSVEEFNTGFIRKIRETKRILVAEAKQMLQRTKARLSVLPDSEELKTYVHSISNTIKTFLHDIIVHLHDASTRLNDVMLQAAMTVDHHLSDGLSQLFKKATNVGHFNFLELCLTRYVYKYYDQSQATAKLLYCVQPELATLEYLVTVSGVILERAVITDSSAVKMAVICSRGSTSCMEELPSTL</sequence>
<dbReference type="VEuPathDB" id="VectorBase:ASIC014392"/>
<gene>
    <name evidence="2" type="ORF">ZHAS_00014392</name>
</gene>
<dbReference type="EMBL" id="ATLV01021362">
    <property type="status" value="NOT_ANNOTATED_CDS"/>
    <property type="molecule type" value="Genomic_DNA"/>
</dbReference>
<keyword evidence="1" id="KW-0732">Signal</keyword>
<evidence type="ECO:0000313" key="3">
    <source>
        <dbReference type="EnsemblMetazoa" id="ASIC014392-PA"/>
    </source>
</evidence>
<keyword evidence="4" id="KW-1185">Reference proteome</keyword>
<dbReference type="OrthoDB" id="7734881at2759"/>
<reference evidence="2 4" key="1">
    <citation type="journal article" date="2014" name="BMC Genomics">
        <title>Genome sequence of Anopheles sinensis provides insight into genetics basis of mosquito competence for malaria parasites.</title>
        <authorList>
            <person name="Zhou D."/>
            <person name="Zhang D."/>
            <person name="Ding G."/>
            <person name="Shi L."/>
            <person name="Hou Q."/>
            <person name="Ye Y."/>
            <person name="Xu Y."/>
            <person name="Zhou H."/>
            <person name="Xiong C."/>
            <person name="Li S."/>
            <person name="Yu J."/>
            <person name="Hong S."/>
            <person name="Yu X."/>
            <person name="Zou P."/>
            <person name="Chen C."/>
            <person name="Chang X."/>
            <person name="Wang W."/>
            <person name="Lv Y."/>
            <person name="Sun Y."/>
            <person name="Ma L."/>
            <person name="Shen B."/>
            <person name="Zhu C."/>
        </authorList>
    </citation>
    <scope>NUCLEOTIDE SEQUENCE [LARGE SCALE GENOMIC DNA]</scope>
</reference>
<dbReference type="EMBL" id="KE525317">
    <property type="protein sequence ID" value="KFB46396.1"/>
    <property type="molecule type" value="Genomic_DNA"/>
</dbReference>
<name>A0A084W852_ANOSI</name>
<evidence type="ECO:0008006" key="5">
    <source>
        <dbReference type="Google" id="ProtNLM"/>
    </source>
</evidence>
<dbReference type="AlphaFoldDB" id="A0A084W852"/>
<feature type="signal peptide" evidence="1">
    <location>
        <begin position="1"/>
        <end position="23"/>
    </location>
</feature>
<protein>
    <recommendedName>
        <fullName evidence="5">Secreted protein</fullName>
    </recommendedName>
</protein>
<evidence type="ECO:0000256" key="1">
    <source>
        <dbReference type="SAM" id="SignalP"/>
    </source>
</evidence>
<dbReference type="PROSITE" id="PS51257">
    <property type="entry name" value="PROKAR_LIPOPROTEIN"/>
    <property type="match status" value="1"/>
</dbReference>